<dbReference type="PANTHER" id="PTHR35842:SF1">
    <property type="entry name" value="SI:CH211-67E16.11"/>
    <property type="match status" value="1"/>
</dbReference>
<organism evidence="1 2">
    <name type="scientific">Cherax quadricarinatus</name>
    <name type="common">Australian red claw crayfish</name>
    <dbReference type="NCBI Taxonomy" id="27406"/>
    <lineage>
        <taxon>Eukaryota</taxon>
        <taxon>Metazoa</taxon>
        <taxon>Ecdysozoa</taxon>
        <taxon>Arthropoda</taxon>
        <taxon>Crustacea</taxon>
        <taxon>Multicrustacea</taxon>
        <taxon>Malacostraca</taxon>
        <taxon>Eumalacostraca</taxon>
        <taxon>Eucarida</taxon>
        <taxon>Decapoda</taxon>
        <taxon>Pleocyemata</taxon>
        <taxon>Astacidea</taxon>
        <taxon>Parastacoidea</taxon>
        <taxon>Parastacidae</taxon>
        <taxon>Cherax</taxon>
    </lineage>
</organism>
<dbReference type="Proteomes" id="UP001445076">
    <property type="component" value="Unassembled WGS sequence"/>
</dbReference>
<keyword evidence="2" id="KW-1185">Reference proteome</keyword>
<reference evidence="1 2" key="1">
    <citation type="journal article" date="2024" name="BMC Genomics">
        <title>Genome assembly of redclaw crayfish (Cherax quadricarinatus) provides insights into its immune adaptation and hypoxia tolerance.</title>
        <authorList>
            <person name="Liu Z."/>
            <person name="Zheng J."/>
            <person name="Li H."/>
            <person name="Fang K."/>
            <person name="Wang S."/>
            <person name="He J."/>
            <person name="Zhou D."/>
            <person name="Weng S."/>
            <person name="Chi M."/>
            <person name="Gu Z."/>
            <person name="He J."/>
            <person name="Li F."/>
            <person name="Wang M."/>
        </authorList>
    </citation>
    <scope>NUCLEOTIDE SEQUENCE [LARGE SCALE GENOMIC DNA]</scope>
    <source>
        <strain evidence="1">ZL_2023a</strain>
    </source>
</reference>
<dbReference type="PANTHER" id="PTHR35842">
    <property type="entry name" value="SI:CH211-67E16.11"/>
    <property type="match status" value="1"/>
</dbReference>
<evidence type="ECO:0000313" key="2">
    <source>
        <dbReference type="Proteomes" id="UP001445076"/>
    </source>
</evidence>
<gene>
    <name evidence="1" type="ORF">OTU49_007004</name>
</gene>
<accession>A0AAW0WJK5</accession>
<comment type="caution">
    <text evidence="1">The sequence shown here is derived from an EMBL/GenBank/DDBJ whole genome shotgun (WGS) entry which is preliminary data.</text>
</comment>
<evidence type="ECO:0000313" key="1">
    <source>
        <dbReference type="EMBL" id="KAK8732283.1"/>
    </source>
</evidence>
<sequence>MVVTRVLTSSQRVVMSYRCVLVALIAGRTVVLAAPDLQLQQQPRRDHEMSSRSPQDVVETFQQEDDDAPMNARTAKWAATVYDFLQSLPCEAASWTTEAACRDAQLVPRSLTRVWATQAGRQRYVARLPDGSLQRSGRHDGVLMLDPYPAASWGHLVFIAFVSSNITLTQCTENKGHWMEPGECLTVAVKERCRNLFERRGRRKNYARRCEINLPPLVVREQDALLHISSSQGPRLSQGPLQRLVCRDDAPGYAPCARLRPLNDTNHLVCDPLGVNSKRCSSRHDTVHTRCRLFEVCDQAVVVSGGWNRDLSPDDTRRALADTYHMLRHNGFHKGNIKLFYANGARKDADPTLQHGVFPSSMKLGLRYHLRSLCATPLCTDSLVVFLAGPALNDGTILLWDEDHNGLVRGGEAYSPRELLHDLQECLARQVTLLIDTSYAGEIVTAFAKSKKHKNVQVFGAGGSDDYSWGREFSSHWSHYAHTHSCTAHVHQASMSAVRLSTPTSYDGSGGELRRTIFGAPCDVTPPFTWRELHHRYLGCQNTPTALWIRTVPSNFSPPDPTDITDEVFLPVLNIAT</sequence>
<dbReference type="EMBL" id="JARKIK010000057">
    <property type="protein sequence ID" value="KAK8732283.1"/>
    <property type="molecule type" value="Genomic_DNA"/>
</dbReference>
<proteinExistence type="predicted"/>
<protein>
    <submittedName>
        <fullName evidence="1">Uncharacterized protein</fullName>
    </submittedName>
</protein>
<name>A0AAW0WJK5_CHEQU</name>
<dbReference type="AlphaFoldDB" id="A0AAW0WJK5"/>